<sequence>MPSGYIQRASQFQPAAARQEHEILTWDDEVLLDEIDADLDKASPAATKAAYGPAQREFREWCLARAVKEGKPPLEDITDSVQRSMEDVKRTMVAGTRTGFLFLKECVVGRAHRTRGKKGKEKAKSRSRSPSPSAAITATKTVGSSVINQYLSALCRLHKAQQAATIGQVPSPRAHPSVIAITRTEKLKTAAFMKSHFNDWTESEQQALEPKDCADNARFILPGAVISGTVCLTG</sequence>
<feature type="compositionally biased region" description="Basic residues" evidence="1">
    <location>
        <begin position="113"/>
        <end position="127"/>
    </location>
</feature>
<gene>
    <name evidence="2" type="ORF">NliqN6_4416</name>
</gene>
<name>A0A8H3YFU7_9TREE</name>
<proteinExistence type="predicted"/>
<dbReference type="AlphaFoldDB" id="A0A8H3YFU7"/>
<protein>
    <submittedName>
        <fullName evidence="2">Uncharacterized protein</fullName>
    </submittedName>
</protein>
<keyword evidence="3" id="KW-1185">Reference proteome</keyword>
<reference evidence="2" key="1">
    <citation type="submission" date="2020-07" db="EMBL/GenBank/DDBJ databases">
        <title>Draft Genome Sequence of a Deep-Sea Yeast, Naganishia (Cryptococcus) liquefaciens strain N6.</title>
        <authorList>
            <person name="Han Y.W."/>
            <person name="Kajitani R."/>
            <person name="Morimoto H."/>
            <person name="Parhat M."/>
            <person name="Tsubouchi H."/>
            <person name="Bakenova O."/>
            <person name="Ogata M."/>
            <person name="Argunhan B."/>
            <person name="Aoki R."/>
            <person name="Kajiwara S."/>
            <person name="Itoh T."/>
            <person name="Iwasaki H."/>
        </authorList>
    </citation>
    <scope>NUCLEOTIDE SEQUENCE</scope>
    <source>
        <strain evidence="2">N6</strain>
    </source>
</reference>
<comment type="caution">
    <text evidence="2">The sequence shown here is derived from an EMBL/GenBank/DDBJ whole genome shotgun (WGS) entry which is preliminary data.</text>
</comment>
<feature type="region of interest" description="Disordered" evidence="1">
    <location>
        <begin position="113"/>
        <end position="137"/>
    </location>
</feature>
<evidence type="ECO:0000256" key="1">
    <source>
        <dbReference type="SAM" id="MobiDB-lite"/>
    </source>
</evidence>
<organism evidence="2 3">
    <name type="scientific">Naganishia liquefaciens</name>
    <dbReference type="NCBI Taxonomy" id="104408"/>
    <lineage>
        <taxon>Eukaryota</taxon>
        <taxon>Fungi</taxon>
        <taxon>Dikarya</taxon>
        <taxon>Basidiomycota</taxon>
        <taxon>Agaricomycotina</taxon>
        <taxon>Tremellomycetes</taxon>
        <taxon>Filobasidiales</taxon>
        <taxon>Filobasidiaceae</taxon>
        <taxon>Naganishia</taxon>
    </lineage>
</organism>
<dbReference type="OrthoDB" id="2584600at2759"/>
<evidence type="ECO:0000313" key="2">
    <source>
        <dbReference type="EMBL" id="GHJ88014.1"/>
    </source>
</evidence>
<dbReference type="EMBL" id="BLZA01000028">
    <property type="protein sequence ID" value="GHJ88014.1"/>
    <property type="molecule type" value="Genomic_DNA"/>
</dbReference>
<dbReference type="Proteomes" id="UP000620104">
    <property type="component" value="Unassembled WGS sequence"/>
</dbReference>
<accession>A0A8H3YFU7</accession>
<evidence type="ECO:0000313" key="3">
    <source>
        <dbReference type="Proteomes" id="UP000620104"/>
    </source>
</evidence>